<dbReference type="Gene3D" id="1.20.140.10">
    <property type="entry name" value="Butyryl-CoA Dehydrogenase, subunit A, domain 3"/>
    <property type="match status" value="1"/>
</dbReference>
<dbReference type="InterPro" id="IPR037069">
    <property type="entry name" value="AcylCoA_DH/ox_N_sf"/>
</dbReference>
<reference evidence="8" key="1">
    <citation type="journal article" date="2019" name="Int. J. Syst. Evol. Microbiol.">
        <title>The Global Catalogue of Microorganisms (GCM) 10K type strain sequencing project: providing services to taxonomists for standard genome sequencing and annotation.</title>
        <authorList>
            <consortium name="The Broad Institute Genomics Platform"/>
            <consortium name="The Broad Institute Genome Sequencing Center for Infectious Disease"/>
            <person name="Wu L."/>
            <person name="Ma J."/>
        </authorList>
    </citation>
    <scope>NUCLEOTIDE SEQUENCE [LARGE SCALE GENOMIC DNA]</scope>
    <source>
        <strain evidence="8">JCM 4957</strain>
    </source>
</reference>
<dbReference type="PIRSF" id="PIRSF016578">
    <property type="entry name" value="HsaA"/>
    <property type="match status" value="1"/>
</dbReference>
<name>A0ABQ2ZD16_9ACTN</name>
<keyword evidence="8" id="KW-1185">Reference proteome</keyword>
<evidence type="ECO:0000259" key="6">
    <source>
        <dbReference type="Pfam" id="PF08028"/>
    </source>
</evidence>
<sequence length="398" mass="42491">MSAPVVIGGDGEALAVAAELAADFRKDAAERDAVRRLPHAELQRLSASGLLGVTVPAEFGGADVRAETLAEIFRQLAAADASLAQIPQSHFVYVNVLRRQGTHEQQKFFFGEVLRGKRFGNAQSEAGTKHVQDIRTRLARRPDGSYVLDGVKHYSTGALFAHWIPVLARADDDTLHVAYVPHDAPGLTVVDDWDGMGQRTTASGTVRLASVPVPADRVVPHHLTFQGPQLHGAVAQLLHAAIDAGIASGALGEAVEFVRTKSRPWFESLDEGHPTAAGDPLLIQRFGELAIRVRAADALLAAAARSVDAARAALTDDSAAEASIAVAAAKVTAAETAVEIGSALFEVAGTRAALDSLGLHRHWRDARTHTLHDPVRWKVQHIGRYVLNGTRPPRHGLL</sequence>
<protein>
    <submittedName>
        <fullName evidence="7">SfnB family sulfur acquisition oxidoreductase</fullName>
    </submittedName>
</protein>
<comment type="caution">
    <text evidence="7">The sequence shown here is derived from an EMBL/GenBank/DDBJ whole genome shotgun (WGS) entry which is preliminary data.</text>
</comment>
<dbReference type="SUPFAM" id="SSF56645">
    <property type="entry name" value="Acyl-CoA dehydrogenase NM domain-like"/>
    <property type="match status" value="1"/>
</dbReference>
<evidence type="ECO:0000313" key="8">
    <source>
        <dbReference type="Proteomes" id="UP000653308"/>
    </source>
</evidence>
<dbReference type="InterPro" id="IPR046373">
    <property type="entry name" value="Acyl-CoA_Oxase/DH_mid-dom_sf"/>
</dbReference>
<evidence type="ECO:0000256" key="3">
    <source>
        <dbReference type="ARBA" id="ARBA00049661"/>
    </source>
</evidence>
<dbReference type="NCBIfam" id="TIGR04022">
    <property type="entry name" value="sulfur_SfnB"/>
    <property type="match status" value="1"/>
</dbReference>
<evidence type="ECO:0000313" key="7">
    <source>
        <dbReference type="EMBL" id="GGY08508.1"/>
    </source>
</evidence>
<evidence type="ECO:0000259" key="4">
    <source>
        <dbReference type="Pfam" id="PF02770"/>
    </source>
</evidence>
<dbReference type="EMBL" id="BMWE01000002">
    <property type="protein sequence ID" value="GGY08508.1"/>
    <property type="molecule type" value="Genomic_DNA"/>
</dbReference>
<keyword evidence="2" id="KW-0560">Oxidoreductase</keyword>
<dbReference type="RefSeq" id="WP_190196576.1">
    <property type="nucleotide sequence ID" value="NZ_BMWE01000002.1"/>
</dbReference>
<dbReference type="InterPro" id="IPR013786">
    <property type="entry name" value="AcylCoA_DH/ox_N"/>
</dbReference>
<feature type="domain" description="Acyl-CoA dehydrogenase C-terminal" evidence="6">
    <location>
        <begin position="237"/>
        <end position="373"/>
    </location>
</feature>
<dbReference type="PANTHER" id="PTHR48083:SF19">
    <property type="entry name" value="FLAVIN-DEPENDENT MONOOXYGENASE, OXYGENASE SUBUNIT HSAA"/>
    <property type="match status" value="1"/>
</dbReference>
<dbReference type="Gene3D" id="1.10.540.10">
    <property type="entry name" value="Acyl-CoA dehydrogenase/oxidase, N-terminal domain"/>
    <property type="match status" value="1"/>
</dbReference>
<evidence type="ECO:0000256" key="1">
    <source>
        <dbReference type="ARBA" id="ARBA00022630"/>
    </source>
</evidence>
<gene>
    <name evidence="7" type="ORF">GCM10010384_11600</name>
</gene>
<dbReference type="InterPro" id="IPR006091">
    <property type="entry name" value="Acyl-CoA_Oxase/DH_mid-dom"/>
</dbReference>
<dbReference type="SUPFAM" id="SSF47203">
    <property type="entry name" value="Acyl-CoA dehydrogenase C-terminal domain-like"/>
    <property type="match status" value="1"/>
</dbReference>
<organism evidence="7 8">
    <name type="scientific">Streptomyces djakartensis</name>
    <dbReference type="NCBI Taxonomy" id="68193"/>
    <lineage>
        <taxon>Bacteria</taxon>
        <taxon>Bacillati</taxon>
        <taxon>Actinomycetota</taxon>
        <taxon>Actinomycetes</taxon>
        <taxon>Kitasatosporales</taxon>
        <taxon>Streptomycetaceae</taxon>
        <taxon>Streptomyces</taxon>
    </lineage>
</organism>
<evidence type="ECO:0000259" key="5">
    <source>
        <dbReference type="Pfam" id="PF02771"/>
    </source>
</evidence>
<dbReference type="Pfam" id="PF08028">
    <property type="entry name" value="Acyl-CoA_dh_2"/>
    <property type="match status" value="1"/>
</dbReference>
<dbReference type="InterPro" id="IPR023922">
    <property type="entry name" value="S04_starv_induced_SfnB"/>
</dbReference>
<evidence type="ECO:0000256" key="2">
    <source>
        <dbReference type="ARBA" id="ARBA00023002"/>
    </source>
</evidence>
<proteinExistence type="inferred from homology"/>
<dbReference type="InterPro" id="IPR013107">
    <property type="entry name" value="Acyl-CoA_DH_C"/>
</dbReference>
<dbReference type="Pfam" id="PF02771">
    <property type="entry name" value="Acyl-CoA_dh_N"/>
    <property type="match status" value="1"/>
</dbReference>
<dbReference type="Proteomes" id="UP000653308">
    <property type="component" value="Unassembled WGS sequence"/>
</dbReference>
<dbReference type="InterPro" id="IPR036250">
    <property type="entry name" value="AcylCo_DH-like_C"/>
</dbReference>
<comment type="similarity">
    <text evidence="3">Belongs to the HpaH/HsaA monooxygenase family.</text>
</comment>
<dbReference type="PANTHER" id="PTHR48083">
    <property type="entry name" value="MEDIUM-CHAIN SPECIFIC ACYL-COA DEHYDROGENASE, MITOCHONDRIAL-RELATED"/>
    <property type="match status" value="1"/>
</dbReference>
<accession>A0ABQ2ZD16</accession>
<keyword evidence="1" id="KW-0285">Flavoprotein</keyword>
<dbReference type="InterPro" id="IPR009100">
    <property type="entry name" value="AcylCoA_DH/oxidase_NM_dom_sf"/>
</dbReference>
<feature type="domain" description="Acyl-CoA oxidase/dehydrogenase middle" evidence="4">
    <location>
        <begin position="129"/>
        <end position="210"/>
    </location>
</feature>
<dbReference type="InterPro" id="IPR050741">
    <property type="entry name" value="Acyl-CoA_dehydrogenase"/>
</dbReference>
<dbReference type="Gene3D" id="2.40.110.10">
    <property type="entry name" value="Butyryl-CoA Dehydrogenase, subunit A, domain 2"/>
    <property type="match status" value="1"/>
</dbReference>
<dbReference type="Pfam" id="PF02770">
    <property type="entry name" value="Acyl-CoA_dh_M"/>
    <property type="match status" value="1"/>
</dbReference>
<feature type="domain" description="Acyl-CoA dehydrogenase/oxidase N-terminal" evidence="5">
    <location>
        <begin position="20"/>
        <end position="116"/>
    </location>
</feature>